<dbReference type="OrthoDB" id="9774747at2"/>
<sequence length="306" mass="33648">MLIKLASGDLRLERPIDFAIYNADGTLLLQKGQVVTSEVLLQRLYRLGYRRNTTHAGRFGLKPEHASAAEKRVSAAEGAEDAEAAASGNRVDPPLGKSSTLPNLTQKVEFFHLTTDDGKDAPPPVELVGVIPGQALIVQCVAEGGAPTLKAGVTYQARLFTGSRLFKFLTELLPEAAGPFGCYFLRYPEAVAQALVRRQQRVTTTFSGELSSGEYQRAAVDVVVENVSTMGAGVSAKEDFLIVGRTARLRVDLAIEHRVRPITVFVEVRNRRQDGERFVYGLEFSRMPEETRRDIKDFVLESLALQ</sequence>
<dbReference type="EMBL" id="CP016022">
    <property type="protein sequence ID" value="ANJ71442.1"/>
    <property type="molecule type" value="Genomic_DNA"/>
</dbReference>
<dbReference type="GO" id="GO:0035438">
    <property type="term" value="F:cyclic-di-GMP binding"/>
    <property type="evidence" value="ECO:0007669"/>
    <property type="project" value="InterPro"/>
</dbReference>
<evidence type="ECO:0000256" key="1">
    <source>
        <dbReference type="SAM" id="MobiDB-lite"/>
    </source>
</evidence>
<feature type="domain" description="PilZ" evidence="2">
    <location>
        <begin position="197"/>
        <end position="300"/>
    </location>
</feature>
<dbReference type="SUPFAM" id="SSF141371">
    <property type="entry name" value="PilZ domain-like"/>
    <property type="match status" value="1"/>
</dbReference>
<dbReference type="Gene3D" id="2.40.10.220">
    <property type="entry name" value="predicted glycosyltransferase like domains"/>
    <property type="match status" value="1"/>
</dbReference>
<protein>
    <recommendedName>
        <fullName evidence="2">PilZ domain-containing protein</fullName>
    </recommendedName>
</protein>
<dbReference type="InterPro" id="IPR009875">
    <property type="entry name" value="PilZ_domain"/>
</dbReference>
<evidence type="ECO:0000313" key="3">
    <source>
        <dbReference type="EMBL" id="ANJ71442.1"/>
    </source>
</evidence>
<name>A0A191ZTN3_9RALS</name>
<dbReference type="RefSeq" id="WP_064801768.1">
    <property type="nucleotide sequence ID" value="NZ_CP016022.1"/>
</dbReference>
<reference evidence="4" key="1">
    <citation type="submission" date="2016-06" db="EMBL/GenBank/DDBJ databases">
        <authorList>
            <person name="Xu Y."/>
            <person name="Nagy A."/>
            <person name="Yan X."/>
            <person name="Kim S.W."/>
            <person name="Haley B."/>
            <person name="Liu N.T."/>
            <person name="Nou X."/>
        </authorList>
    </citation>
    <scope>NUCLEOTIDE SEQUENCE [LARGE SCALE GENOMIC DNA]</scope>
    <source>
        <strain evidence="4">ATCC 49129</strain>
    </source>
</reference>
<dbReference type="AlphaFoldDB" id="A0A191ZTN3"/>
<evidence type="ECO:0000259" key="2">
    <source>
        <dbReference type="Pfam" id="PF07238"/>
    </source>
</evidence>
<feature type="region of interest" description="Disordered" evidence="1">
    <location>
        <begin position="70"/>
        <end position="100"/>
    </location>
</feature>
<dbReference type="GeneID" id="61524902"/>
<dbReference type="Proteomes" id="UP000078572">
    <property type="component" value="Chromosome 1"/>
</dbReference>
<evidence type="ECO:0000313" key="4">
    <source>
        <dbReference type="Proteomes" id="UP000078572"/>
    </source>
</evidence>
<dbReference type="Pfam" id="PF07238">
    <property type="entry name" value="PilZ"/>
    <property type="match status" value="1"/>
</dbReference>
<dbReference type="STRING" id="190721.ACS15_0581"/>
<organism evidence="3 4">
    <name type="scientific">Ralstonia insidiosa</name>
    <dbReference type="NCBI Taxonomy" id="190721"/>
    <lineage>
        <taxon>Bacteria</taxon>
        <taxon>Pseudomonadati</taxon>
        <taxon>Pseudomonadota</taxon>
        <taxon>Betaproteobacteria</taxon>
        <taxon>Burkholderiales</taxon>
        <taxon>Burkholderiaceae</taxon>
        <taxon>Ralstonia</taxon>
    </lineage>
</organism>
<proteinExistence type="predicted"/>
<gene>
    <name evidence="3" type="ORF">A9Y76_02625</name>
</gene>
<keyword evidence="4" id="KW-1185">Reference proteome</keyword>
<accession>A0A191ZTN3</accession>